<evidence type="ECO:0000259" key="4">
    <source>
        <dbReference type="PROSITE" id="PS50158"/>
    </source>
</evidence>
<dbReference type="PROSITE" id="PS50097">
    <property type="entry name" value="BTB"/>
    <property type="match status" value="1"/>
</dbReference>
<keyword evidence="1" id="KW-0862">Zinc</keyword>
<keyword evidence="6" id="KW-1185">Reference proteome</keyword>
<evidence type="ECO:0000313" key="5">
    <source>
        <dbReference type="EMBL" id="QRD03011.1"/>
    </source>
</evidence>
<dbReference type="Gene3D" id="4.10.60.10">
    <property type="entry name" value="Zinc finger, CCHC-type"/>
    <property type="match status" value="1"/>
</dbReference>
<keyword evidence="1" id="KW-0479">Metal-binding</keyword>
<dbReference type="EMBL" id="CP069036">
    <property type="protein sequence ID" value="QRD03011.1"/>
    <property type="molecule type" value="Genomic_DNA"/>
</dbReference>
<dbReference type="OrthoDB" id="3798088at2759"/>
<dbReference type="SMART" id="SM00343">
    <property type="entry name" value="ZnF_C2HC"/>
    <property type="match status" value="3"/>
</dbReference>
<dbReference type="CDD" id="cd18186">
    <property type="entry name" value="BTB_POZ_ZBTB_KLHL-like"/>
    <property type="match status" value="1"/>
</dbReference>
<organism evidence="5 6">
    <name type="scientific">Phaeosphaeria nodorum (strain SN15 / ATCC MYA-4574 / FGSC 10173)</name>
    <name type="common">Glume blotch fungus</name>
    <name type="synonym">Parastagonospora nodorum</name>
    <dbReference type="NCBI Taxonomy" id="321614"/>
    <lineage>
        <taxon>Eukaryota</taxon>
        <taxon>Fungi</taxon>
        <taxon>Dikarya</taxon>
        <taxon>Ascomycota</taxon>
        <taxon>Pezizomycotina</taxon>
        <taxon>Dothideomycetes</taxon>
        <taxon>Pleosporomycetidae</taxon>
        <taxon>Pleosporales</taxon>
        <taxon>Pleosporineae</taxon>
        <taxon>Phaeosphaeriaceae</taxon>
        <taxon>Parastagonospora</taxon>
    </lineage>
</organism>
<feature type="domain" description="BTB" evidence="3">
    <location>
        <begin position="36"/>
        <end position="103"/>
    </location>
</feature>
<evidence type="ECO:0000313" key="6">
    <source>
        <dbReference type="Proteomes" id="UP000663193"/>
    </source>
</evidence>
<dbReference type="InterPro" id="IPR000210">
    <property type="entry name" value="BTB/POZ_dom"/>
</dbReference>
<dbReference type="AlphaFoldDB" id="A0A7U2FHP4"/>
<dbReference type="VEuPathDB" id="FungiDB:JI435_308910"/>
<name>A0A7U2FHP4_PHANO</name>
<dbReference type="InterPro" id="IPR011333">
    <property type="entry name" value="SKP1/BTB/POZ_sf"/>
</dbReference>
<dbReference type="Gene3D" id="3.30.710.10">
    <property type="entry name" value="Potassium Channel Kv1.1, Chain A"/>
    <property type="match status" value="1"/>
</dbReference>
<proteinExistence type="predicted"/>
<accession>A0A7U2FHP4</accession>
<feature type="region of interest" description="Disordered" evidence="2">
    <location>
        <begin position="343"/>
        <end position="386"/>
    </location>
</feature>
<evidence type="ECO:0008006" key="7">
    <source>
        <dbReference type="Google" id="ProtNLM"/>
    </source>
</evidence>
<sequence>MSDEEKIAKGLARLALASPIVCSEPAAKPPPSVFDRMMTIVVGNERFQMHRGLLCFHSRYFKALLDGPFKEGGSNVHTLTTVSRSIFSMFYNWAYTGLVMNTSNVADSDLSCSEIIYIYAFADFHMVPQLKDRAVELYFLKDTKTWAVNLCNTHELYEKTSESSLLRTLHVDLLIEAYNFNDWRTNSKDMPNEFIADLFESCRERKIVPGSLSALEKGTTSFLKKKRTSFCEKYHEHGYPEAPTSVESISRTFTPDGVACTCCGEEGHVLDICPRLRARGTITCYNCAREGHIARNCPEQKDWSKVKCRNCDETGHTVARCPKKASPDRATWVDPATIRADDWRQPATTGASGWGEPTTSEAGDWGEPIGPSATGWGGAAETRDAW</sequence>
<feature type="compositionally biased region" description="Polar residues" evidence="2">
    <location>
        <begin position="346"/>
        <end position="361"/>
    </location>
</feature>
<dbReference type="Pfam" id="PF00098">
    <property type="entry name" value="zf-CCHC"/>
    <property type="match status" value="2"/>
</dbReference>
<dbReference type="PANTHER" id="PTHR47843:SF2">
    <property type="entry name" value="BTB DOMAIN-CONTAINING PROTEIN"/>
    <property type="match status" value="1"/>
</dbReference>
<dbReference type="GO" id="GO:0008270">
    <property type="term" value="F:zinc ion binding"/>
    <property type="evidence" value="ECO:0007669"/>
    <property type="project" value="UniProtKB-KW"/>
</dbReference>
<evidence type="ECO:0000256" key="2">
    <source>
        <dbReference type="SAM" id="MobiDB-lite"/>
    </source>
</evidence>
<dbReference type="SUPFAM" id="SSF57756">
    <property type="entry name" value="Retrovirus zinc finger-like domains"/>
    <property type="match status" value="1"/>
</dbReference>
<protein>
    <recommendedName>
        <fullName evidence="7">BTB domain-containing protein</fullName>
    </recommendedName>
</protein>
<dbReference type="InterPro" id="IPR001878">
    <property type="entry name" value="Znf_CCHC"/>
</dbReference>
<feature type="domain" description="CCHC-type" evidence="4">
    <location>
        <begin position="307"/>
        <end position="323"/>
    </location>
</feature>
<dbReference type="SMART" id="SM00225">
    <property type="entry name" value="BTB"/>
    <property type="match status" value="1"/>
</dbReference>
<gene>
    <name evidence="5" type="ORF">JI435_308910</name>
</gene>
<dbReference type="PANTHER" id="PTHR47843">
    <property type="entry name" value="BTB DOMAIN-CONTAINING PROTEIN-RELATED"/>
    <property type="match status" value="1"/>
</dbReference>
<dbReference type="SUPFAM" id="SSF54695">
    <property type="entry name" value="POZ domain"/>
    <property type="match status" value="1"/>
</dbReference>
<dbReference type="GO" id="GO:0003676">
    <property type="term" value="F:nucleic acid binding"/>
    <property type="evidence" value="ECO:0007669"/>
    <property type="project" value="InterPro"/>
</dbReference>
<evidence type="ECO:0000256" key="1">
    <source>
        <dbReference type="PROSITE-ProRule" id="PRU00047"/>
    </source>
</evidence>
<feature type="domain" description="CCHC-type" evidence="4">
    <location>
        <begin position="284"/>
        <end position="299"/>
    </location>
</feature>
<keyword evidence="1" id="KW-0863">Zinc-finger</keyword>
<dbReference type="Pfam" id="PF00651">
    <property type="entry name" value="BTB"/>
    <property type="match status" value="1"/>
</dbReference>
<reference evidence="6" key="1">
    <citation type="journal article" date="2021" name="BMC Genomics">
        <title>Chromosome-level genome assembly and manually-curated proteome of model necrotroph Parastagonospora nodorum Sn15 reveals a genome-wide trove of candidate effector homologs, and redundancy of virulence-related functions within an accessory chromosome.</title>
        <authorList>
            <person name="Bertazzoni S."/>
            <person name="Jones D.A.B."/>
            <person name="Phan H.T."/>
            <person name="Tan K.-C."/>
            <person name="Hane J.K."/>
        </authorList>
    </citation>
    <scope>NUCLEOTIDE SEQUENCE [LARGE SCALE GENOMIC DNA]</scope>
    <source>
        <strain evidence="6">SN15 / ATCC MYA-4574 / FGSC 10173)</strain>
    </source>
</reference>
<dbReference type="InterPro" id="IPR036875">
    <property type="entry name" value="Znf_CCHC_sf"/>
</dbReference>
<evidence type="ECO:0000259" key="3">
    <source>
        <dbReference type="PROSITE" id="PS50097"/>
    </source>
</evidence>
<dbReference type="Proteomes" id="UP000663193">
    <property type="component" value="Chromosome 14"/>
</dbReference>
<dbReference type="PROSITE" id="PS50158">
    <property type="entry name" value="ZF_CCHC"/>
    <property type="match status" value="2"/>
</dbReference>